<dbReference type="GO" id="GO:0016758">
    <property type="term" value="F:hexosyltransferase activity"/>
    <property type="evidence" value="ECO:0007669"/>
    <property type="project" value="UniProtKB-ARBA"/>
</dbReference>
<reference evidence="2 3" key="1">
    <citation type="submission" date="2017-09" db="EMBL/GenBank/DDBJ databases">
        <title>High-quality draft genome sequence of Butyrivibrio fibrisolvens INBov1, isolated from cow rumen.</title>
        <authorList>
            <person name="Rodriguez Hernaez J."/>
            <person name="Rivarola M."/>
            <person name="Paniego N."/>
            <person name="Cravero S."/>
            <person name="Ceron Cucchi M."/>
            <person name="Martinez M.C."/>
        </authorList>
    </citation>
    <scope>NUCLEOTIDE SEQUENCE [LARGE SCALE GENOMIC DNA]</scope>
    <source>
        <strain evidence="2 3">INBov1</strain>
        <plasmid evidence="3">pinbov266</plasmid>
    </source>
</reference>
<accession>A0A317FY30</accession>
<name>A0A317FY30_BUTFI</name>
<gene>
    <name evidence="2" type="ORF">CPT75_00965</name>
</gene>
<comment type="caution">
    <text evidence="2">The sequence shown here is derived from an EMBL/GenBank/DDBJ whole genome shotgun (WGS) entry which is preliminary data.</text>
</comment>
<dbReference type="Pfam" id="PF00535">
    <property type="entry name" value="Glycos_transf_2"/>
    <property type="match status" value="1"/>
</dbReference>
<dbReference type="InterPro" id="IPR029044">
    <property type="entry name" value="Nucleotide-diphossugar_trans"/>
</dbReference>
<dbReference type="InterPro" id="IPR001173">
    <property type="entry name" value="Glyco_trans_2-like"/>
</dbReference>
<evidence type="ECO:0000313" key="3">
    <source>
        <dbReference type="Proteomes" id="UP000245488"/>
    </source>
</evidence>
<dbReference type="SUPFAM" id="SSF53448">
    <property type="entry name" value="Nucleotide-diphospho-sugar transferases"/>
    <property type="match status" value="1"/>
</dbReference>
<protein>
    <submittedName>
        <fullName evidence="2">Glycosyl transferase family 2</fullName>
    </submittedName>
</protein>
<keyword evidence="3" id="KW-1185">Reference proteome</keyword>
<dbReference type="RefSeq" id="WP_110074498.1">
    <property type="nucleotide sequence ID" value="NZ_CM009897.1"/>
</dbReference>
<dbReference type="PANTHER" id="PTHR22916">
    <property type="entry name" value="GLYCOSYLTRANSFERASE"/>
    <property type="match status" value="1"/>
</dbReference>
<evidence type="ECO:0000259" key="1">
    <source>
        <dbReference type="Pfam" id="PF00535"/>
    </source>
</evidence>
<dbReference type="EMBL" id="NXNG01000002">
    <property type="protein sequence ID" value="PWT25986.1"/>
    <property type="molecule type" value="Genomic_DNA"/>
</dbReference>
<proteinExistence type="predicted"/>
<evidence type="ECO:0000313" key="2">
    <source>
        <dbReference type="EMBL" id="PWT25986.1"/>
    </source>
</evidence>
<dbReference type="PANTHER" id="PTHR22916:SF3">
    <property type="entry name" value="UDP-GLCNAC:BETAGAL BETA-1,3-N-ACETYLGLUCOSAMINYLTRANSFERASE-LIKE PROTEIN 1"/>
    <property type="match status" value="1"/>
</dbReference>
<feature type="domain" description="Glycosyltransferase 2-like" evidence="1">
    <location>
        <begin position="4"/>
        <end position="119"/>
    </location>
</feature>
<organism evidence="2 3">
    <name type="scientific">Butyrivibrio fibrisolvens</name>
    <dbReference type="NCBI Taxonomy" id="831"/>
    <lineage>
        <taxon>Bacteria</taxon>
        <taxon>Bacillati</taxon>
        <taxon>Bacillota</taxon>
        <taxon>Clostridia</taxon>
        <taxon>Lachnospirales</taxon>
        <taxon>Lachnospiraceae</taxon>
        <taxon>Butyrivibrio</taxon>
    </lineage>
</organism>
<keyword evidence="2" id="KW-0614">Plasmid</keyword>
<keyword evidence="2" id="KW-0808">Transferase</keyword>
<dbReference type="Proteomes" id="UP000245488">
    <property type="component" value="Plasmid pINBov266"/>
</dbReference>
<dbReference type="AlphaFoldDB" id="A0A317FY30"/>
<dbReference type="Gene3D" id="3.90.550.10">
    <property type="entry name" value="Spore Coat Polysaccharide Biosynthesis Protein SpsA, Chain A"/>
    <property type="match status" value="1"/>
</dbReference>
<geneLocation type="plasmid" evidence="3">
    <name>pinbov266</name>
</geneLocation>
<sequence length="307" mass="36751">MTISVVISTYNGESFIVEQLDSIRMQSKQPNEVLILDDISSDNTFEIIEKYIEKYHLEKTWKLSQNRINKGWRRNFVEGMLQAEGDLVFPCDQDDIWECDKLEILTNIMEKNAGINVLTTNCKAFYDNGDVIVRPMPENEELIHLNPVPNYFNIKYPGCTYCVRRSYLRKVLKYWQNDYPHDLLLFRFATFDGTLYSINKSLIRWRRHSNSSYTKESMESKTLKNKIAWIDFANRFTSSIEEYLKDESYESEESIRIIKRTKDWLLNRYTFLNSRRIIKGVKLLKYLDCYPRKRQYLGDWYLVFVKK</sequence>